<dbReference type="RefSeq" id="WP_317963763.1">
    <property type="nucleotide sequence ID" value="NZ_OX458333.1"/>
</dbReference>
<organism evidence="3 4">
    <name type="scientific">Methylocaldum szegediense</name>
    <dbReference type="NCBI Taxonomy" id="73780"/>
    <lineage>
        <taxon>Bacteria</taxon>
        <taxon>Pseudomonadati</taxon>
        <taxon>Pseudomonadota</taxon>
        <taxon>Gammaproteobacteria</taxon>
        <taxon>Methylococcales</taxon>
        <taxon>Methylococcaceae</taxon>
        <taxon>Methylocaldum</taxon>
    </lineage>
</organism>
<protein>
    <submittedName>
        <fullName evidence="3">DUF4340 domain-containing protein</fullName>
    </submittedName>
</protein>
<feature type="region of interest" description="Disordered" evidence="1">
    <location>
        <begin position="315"/>
        <end position="353"/>
    </location>
</feature>
<feature type="region of interest" description="Disordered" evidence="1">
    <location>
        <begin position="394"/>
        <end position="416"/>
    </location>
</feature>
<proteinExistence type="predicted"/>
<evidence type="ECO:0000259" key="2">
    <source>
        <dbReference type="Pfam" id="PF14238"/>
    </source>
</evidence>
<dbReference type="Proteomes" id="UP001162030">
    <property type="component" value="Chromosome"/>
</dbReference>
<evidence type="ECO:0000313" key="4">
    <source>
        <dbReference type="Proteomes" id="UP001162030"/>
    </source>
</evidence>
<evidence type="ECO:0000256" key="1">
    <source>
        <dbReference type="SAM" id="MobiDB-lite"/>
    </source>
</evidence>
<reference evidence="3 4" key="1">
    <citation type="submission" date="2023-03" db="EMBL/GenBank/DDBJ databases">
        <authorList>
            <person name="Pearce D."/>
        </authorList>
    </citation>
    <scope>NUCLEOTIDE SEQUENCE [LARGE SCALE GENOMIC DNA]</scope>
    <source>
        <strain evidence="3">Msz</strain>
    </source>
</reference>
<feature type="compositionally biased region" description="Basic and acidic residues" evidence="1">
    <location>
        <begin position="399"/>
        <end position="410"/>
    </location>
</feature>
<feature type="compositionally biased region" description="Basic and acidic residues" evidence="1">
    <location>
        <begin position="315"/>
        <end position="330"/>
    </location>
</feature>
<keyword evidence="4" id="KW-1185">Reference proteome</keyword>
<gene>
    <name evidence="3" type="ORF">MSZNOR_1257</name>
</gene>
<dbReference type="Pfam" id="PF14238">
    <property type="entry name" value="DUF4340"/>
    <property type="match status" value="1"/>
</dbReference>
<accession>A0ABN8X4I7</accession>
<feature type="domain" description="DUF4340" evidence="2">
    <location>
        <begin position="77"/>
        <end position="256"/>
    </location>
</feature>
<sequence>MNRVNTNSLLVLAALAVVAVIAAIIVTSNREPASESPPGPSVALPELRDRINDVTGVTVIAAEKKPVVTLVRGDQGWTIKEKGDYPANTGKLRELLLKIAGASLLEPKTENAERYPELGVEDVERQDASGVLLSFDGLGKPVQLIVGKISRQADGTFVRRPGDKQSWLAKGALQVEREPEQWLDKALADIPSDRIAEVVLTRPSGKPLRLYKTAPDDKDYKVADIPSGRELKDASAVSALASTLSGLNLVDALPDGSSSPPAQDQIVKARYRTFDGLTVDVQAWKQDDKRLARFSAMLDNAVADAHIQAEQAKAKADYEAKNKEAAKSTEENTEQSANTPDPAPLAVTDPAKDREQRLEALNREVETLNRRFARWSFVIPEYKYANMDKSLDDVLNPVADKKDGPKEKQTKKSGKR</sequence>
<dbReference type="InterPro" id="IPR025641">
    <property type="entry name" value="DUF4340"/>
</dbReference>
<dbReference type="EMBL" id="OX458333">
    <property type="protein sequence ID" value="CAI8783088.1"/>
    <property type="molecule type" value="Genomic_DNA"/>
</dbReference>
<evidence type="ECO:0000313" key="3">
    <source>
        <dbReference type="EMBL" id="CAI8783088.1"/>
    </source>
</evidence>
<name>A0ABN8X4I7_9GAMM</name>